<dbReference type="Proteomes" id="UP000694417">
    <property type="component" value="Unplaced"/>
</dbReference>
<evidence type="ECO:0000313" key="1">
    <source>
        <dbReference type="Ensembl" id="ENSUPAP00010028176.1"/>
    </source>
</evidence>
<reference evidence="1" key="2">
    <citation type="submission" date="2025-09" db="UniProtKB">
        <authorList>
            <consortium name="Ensembl"/>
        </authorList>
    </citation>
    <scope>IDENTIFICATION</scope>
</reference>
<protein>
    <submittedName>
        <fullName evidence="1">Uncharacterized protein</fullName>
    </submittedName>
</protein>
<sequence>QSPRVICLSSHIGYQLCKHSLISEVEQEELRTEEKGIFQSTFEDWETQLKDSIPVQNVPGNTTSNGIKMVRCT</sequence>
<dbReference type="GeneTree" id="ENSGT00940000163463"/>
<keyword evidence="2" id="KW-1185">Reference proteome</keyword>
<name>A0A8D2KP34_UROPR</name>
<dbReference type="Ensembl" id="ENSUPAT00010032083.1">
    <property type="protein sequence ID" value="ENSUPAP00010028176.1"/>
    <property type="gene ID" value="ENSUPAG00010022265.1"/>
</dbReference>
<reference evidence="1" key="1">
    <citation type="submission" date="2025-08" db="UniProtKB">
        <authorList>
            <consortium name="Ensembl"/>
        </authorList>
    </citation>
    <scope>IDENTIFICATION</scope>
</reference>
<organism evidence="1 2">
    <name type="scientific">Urocitellus parryii</name>
    <name type="common">Arctic ground squirrel</name>
    <name type="synonym">Spermophilus parryii</name>
    <dbReference type="NCBI Taxonomy" id="9999"/>
    <lineage>
        <taxon>Eukaryota</taxon>
        <taxon>Metazoa</taxon>
        <taxon>Chordata</taxon>
        <taxon>Craniata</taxon>
        <taxon>Vertebrata</taxon>
        <taxon>Euteleostomi</taxon>
        <taxon>Mammalia</taxon>
        <taxon>Eutheria</taxon>
        <taxon>Euarchontoglires</taxon>
        <taxon>Glires</taxon>
        <taxon>Rodentia</taxon>
        <taxon>Sciuromorpha</taxon>
        <taxon>Sciuridae</taxon>
        <taxon>Xerinae</taxon>
        <taxon>Marmotini</taxon>
        <taxon>Urocitellus</taxon>
    </lineage>
</organism>
<accession>A0A8D2KP34</accession>
<dbReference type="AlphaFoldDB" id="A0A8D2KP34"/>
<proteinExistence type="predicted"/>
<evidence type="ECO:0000313" key="2">
    <source>
        <dbReference type="Proteomes" id="UP000694417"/>
    </source>
</evidence>